<name>A0A0K9NVN6_ZOSMR</name>
<keyword evidence="10" id="KW-1185">Reference proteome</keyword>
<protein>
    <recommendedName>
        <fullName evidence="8">C2H2-type domain-containing protein</fullName>
    </recommendedName>
</protein>
<accession>A0A0K9NVN6</accession>
<comment type="caution">
    <text evidence="9">The sequence shown here is derived from an EMBL/GenBank/DDBJ whole genome shotgun (WGS) entry which is preliminary data.</text>
</comment>
<evidence type="ECO:0000256" key="4">
    <source>
        <dbReference type="ARBA" id="ARBA00022833"/>
    </source>
</evidence>
<dbReference type="Proteomes" id="UP000036987">
    <property type="component" value="Unassembled WGS sequence"/>
</dbReference>
<organism evidence="9 10">
    <name type="scientific">Zostera marina</name>
    <name type="common">Eelgrass</name>
    <dbReference type="NCBI Taxonomy" id="29655"/>
    <lineage>
        <taxon>Eukaryota</taxon>
        <taxon>Viridiplantae</taxon>
        <taxon>Streptophyta</taxon>
        <taxon>Embryophyta</taxon>
        <taxon>Tracheophyta</taxon>
        <taxon>Spermatophyta</taxon>
        <taxon>Magnoliopsida</taxon>
        <taxon>Liliopsida</taxon>
        <taxon>Zosteraceae</taxon>
        <taxon>Zostera</taxon>
    </lineage>
</organism>
<feature type="region of interest" description="Disordered" evidence="7">
    <location>
        <begin position="1"/>
        <end position="34"/>
    </location>
</feature>
<keyword evidence="2" id="KW-0479">Metal-binding</keyword>
<evidence type="ECO:0000256" key="1">
    <source>
        <dbReference type="ARBA" id="ARBA00004123"/>
    </source>
</evidence>
<evidence type="ECO:0000313" key="10">
    <source>
        <dbReference type="Proteomes" id="UP000036987"/>
    </source>
</evidence>
<dbReference type="Pfam" id="PF13912">
    <property type="entry name" value="zf-C2H2_6"/>
    <property type="match status" value="1"/>
</dbReference>
<feature type="domain" description="C2H2-type" evidence="8">
    <location>
        <begin position="100"/>
        <end position="127"/>
    </location>
</feature>
<dbReference type="GO" id="GO:0005634">
    <property type="term" value="C:nucleus"/>
    <property type="evidence" value="ECO:0007669"/>
    <property type="project" value="UniProtKB-SubCell"/>
</dbReference>
<feature type="compositionally biased region" description="Low complexity" evidence="7">
    <location>
        <begin position="1"/>
        <end position="14"/>
    </location>
</feature>
<dbReference type="InterPro" id="IPR013087">
    <property type="entry name" value="Znf_C2H2_type"/>
</dbReference>
<dbReference type="PROSITE" id="PS50157">
    <property type="entry name" value="ZINC_FINGER_C2H2_2"/>
    <property type="match status" value="1"/>
</dbReference>
<dbReference type="AlphaFoldDB" id="A0A0K9NVN6"/>
<evidence type="ECO:0000256" key="7">
    <source>
        <dbReference type="SAM" id="MobiDB-lite"/>
    </source>
</evidence>
<gene>
    <name evidence="9" type="ORF">ZOSMA_60G00510</name>
</gene>
<feature type="compositionally biased region" description="Basic and acidic residues" evidence="7">
    <location>
        <begin position="15"/>
        <end position="27"/>
    </location>
</feature>
<evidence type="ECO:0000313" key="9">
    <source>
        <dbReference type="EMBL" id="KMZ60107.1"/>
    </source>
</evidence>
<dbReference type="GO" id="GO:0009788">
    <property type="term" value="P:negative regulation of abscisic acid-activated signaling pathway"/>
    <property type="evidence" value="ECO:0007669"/>
    <property type="project" value="InterPro"/>
</dbReference>
<keyword evidence="5" id="KW-0539">Nucleus</keyword>
<keyword evidence="3 6" id="KW-0863">Zinc-finger</keyword>
<evidence type="ECO:0000256" key="6">
    <source>
        <dbReference type="PROSITE-ProRule" id="PRU00042"/>
    </source>
</evidence>
<evidence type="ECO:0000259" key="8">
    <source>
        <dbReference type="PROSITE" id="PS50157"/>
    </source>
</evidence>
<keyword evidence="4" id="KW-0862">Zinc</keyword>
<reference evidence="10" key="1">
    <citation type="journal article" date="2016" name="Nature">
        <title>The genome of the seagrass Zostera marina reveals angiosperm adaptation to the sea.</title>
        <authorList>
            <person name="Olsen J.L."/>
            <person name="Rouze P."/>
            <person name="Verhelst B."/>
            <person name="Lin Y.-C."/>
            <person name="Bayer T."/>
            <person name="Collen J."/>
            <person name="Dattolo E."/>
            <person name="De Paoli E."/>
            <person name="Dittami S."/>
            <person name="Maumus F."/>
            <person name="Michel G."/>
            <person name="Kersting A."/>
            <person name="Lauritano C."/>
            <person name="Lohaus R."/>
            <person name="Toepel M."/>
            <person name="Tonon T."/>
            <person name="Vanneste K."/>
            <person name="Amirebrahimi M."/>
            <person name="Brakel J."/>
            <person name="Bostroem C."/>
            <person name="Chovatia M."/>
            <person name="Grimwood J."/>
            <person name="Jenkins J.W."/>
            <person name="Jueterbock A."/>
            <person name="Mraz A."/>
            <person name="Stam W.T."/>
            <person name="Tice H."/>
            <person name="Bornberg-Bauer E."/>
            <person name="Green P.J."/>
            <person name="Pearson G.A."/>
            <person name="Procaccini G."/>
            <person name="Duarte C.M."/>
            <person name="Schmutz J."/>
            <person name="Reusch T.B.H."/>
            <person name="Van de Peer Y."/>
        </authorList>
    </citation>
    <scope>NUCLEOTIDE SEQUENCE [LARGE SCALE GENOMIC DNA]</scope>
    <source>
        <strain evidence="10">cv. Finnish</strain>
    </source>
</reference>
<dbReference type="OrthoDB" id="9442240at2759"/>
<dbReference type="Gene3D" id="3.30.160.60">
    <property type="entry name" value="Classic Zinc Finger"/>
    <property type="match status" value="1"/>
</dbReference>
<comment type="subcellular location">
    <subcellularLocation>
        <location evidence="1">Nucleus</location>
    </subcellularLocation>
</comment>
<dbReference type="PROSITE" id="PS00028">
    <property type="entry name" value="ZINC_FINGER_C2H2_1"/>
    <property type="match status" value="1"/>
</dbReference>
<proteinExistence type="predicted"/>
<sequence length="212" mass="23168">MASCLSESSSTEITISEKKGNEVDQHKHVGSGDQKRLSMMPYRHHHHHQPIWNYSGHMDLNSFGKPTIELDLIGGLARGPTFYNRQELQTEGTSSEIRVYDCHYCDRKFHSSQALGGHQNAHKSIRALVNGRHTQSTTMGNGSYGNGGSSGRSSSSGTSLGIMAQSMVQKPPLPPRAAGVGILYRRSSTSEGGGGLKDEKEEFQKLDLTLKL</sequence>
<dbReference type="PANTHER" id="PTHR47287:SF15">
    <property type="entry name" value="ZINC FINGER PROTEIN 3-LIKE"/>
    <property type="match status" value="1"/>
</dbReference>
<evidence type="ECO:0000256" key="5">
    <source>
        <dbReference type="ARBA" id="ARBA00023242"/>
    </source>
</evidence>
<evidence type="ECO:0000256" key="2">
    <source>
        <dbReference type="ARBA" id="ARBA00022723"/>
    </source>
</evidence>
<evidence type="ECO:0000256" key="3">
    <source>
        <dbReference type="ARBA" id="ARBA00022771"/>
    </source>
</evidence>
<dbReference type="SUPFAM" id="SSF57667">
    <property type="entry name" value="beta-beta-alpha zinc fingers"/>
    <property type="match status" value="1"/>
</dbReference>
<dbReference type="GO" id="GO:0008270">
    <property type="term" value="F:zinc ion binding"/>
    <property type="evidence" value="ECO:0007669"/>
    <property type="project" value="UniProtKB-KW"/>
</dbReference>
<dbReference type="InterPro" id="IPR036236">
    <property type="entry name" value="Znf_C2H2_sf"/>
</dbReference>
<dbReference type="PANTHER" id="PTHR47287">
    <property type="entry name" value="C2H2 AND C2HC ZINC FINGERS SUPERFAMILY PROTEIN"/>
    <property type="match status" value="1"/>
</dbReference>
<feature type="region of interest" description="Disordered" evidence="7">
    <location>
        <begin position="134"/>
        <end position="159"/>
    </location>
</feature>
<dbReference type="EMBL" id="LFYR01001640">
    <property type="protein sequence ID" value="KMZ60107.1"/>
    <property type="molecule type" value="Genomic_DNA"/>
</dbReference>
<dbReference type="InterPro" id="IPR044246">
    <property type="entry name" value="ZFP3-like"/>
</dbReference>